<dbReference type="EMBL" id="PEZT01000016">
    <property type="protein sequence ID" value="PIS09197.1"/>
    <property type="molecule type" value="Genomic_DNA"/>
</dbReference>
<feature type="domain" description="BioF2-like acetyltransferase" evidence="1">
    <location>
        <begin position="158"/>
        <end position="286"/>
    </location>
</feature>
<organism evidence="2 3">
    <name type="scientific">Candidatus Beckwithbacteria bacterium CG10_big_fil_rev_8_21_14_0_10_34_10</name>
    <dbReference type="NCBI Taxonomy" id="1974495"/>
    <lineage>
        <taxon>Bacteria</taxon>
        <taxon>Candidatus Beckwithiibacteriota</taxon>
    </lineage>
</organism>
<name>A0A2H0W9A2_9BACT</name>
<dbReference type="Gene3D" id="3.40.630.30">
    <property type="match status" value="1"/>
</dbReference>
<evidence type="ECO:0000313" key="3">
    <source>
        <dbReference type="Proteomes" id="UP000230093"/>
    </source>
</evidence>
<accession>A0A2H0W9A2</accession>
<dbReference type="Proteomes" id="UP000230093">
    <property type="component" value="Unassembled WGS sequence"/>
</dbReference>
<dbReference type="AlphaFoldDB" id="A0A2H0W9A2"/>
<dbReference type="SUPFAM" id="SSF55729">
    <property type="entry name" value="Acyl-CoA N-acyltransferases (Nat)"/>
    <property type="match status" value="1"/>
</dbReference>
<proteinExistence type="predicted"/>
<gene>
    <name evidence="2" type="ORF">COT75_02970</name>
</gene>
<evidence type="ECO:0000313" key="2">
    <source>
        <dbReference type="EMBL" id="PIS09197.1"/>
    </source>
</evidence>
<reference evidence="3" key="1">
    <citation type="submission" date="2017-09" db="EMBL/GenBank/DDBJ databases">
        <title>Depth-based differentiation of microbial function through sediment-hosted aquifers and enrichment of novel symbionts in the deep terrestrial subsurface.</title>
        <authorList>
            <person name="Probst A.J."/>
            <person name="Ladd B."/>
            <person name="Jarett J.K."/>
            <person name="Geller-Mcgrath D.E."/>
            <person name="Sieber C.M.K."/>
            <person name="Emerson J.B."/>
            <person name="Anantharaman K."/>
            <person name="Thomas B.C."/>
            <person name="Malmstrom R."/>
            <person name="Stieglmeier M."/>
            <person name="Klingl A."/>
            <person name="Woyke T."/>
            <person name="Ryan C.M."/>
            <person name="Banfield J.F."/>
        </authorList>
    </citation>
    <scope>NUCLEOTIDE SEQUENCE [LARGE SCALE GENOMIC DNA]</scope>
</reference>
<comment type="caution">
    <text evidence="2">The sequence shown here is derived from an EMBL/GenBank/DDBJ whole genome shotgun (WGS) entry which is preliminary data.</text>
</comment>
<protein>
    <recommendedName>
        <fullName evidence="1">BioF2-like acetyltransferase domain-containing protein</fullName>
    </recommendedName>
</protein>
<sequence>MKINKWDKDSWDTFVNVSPQGTVFCKSFYLKSYNQPVKYLRCFQGEETIAGFAFTESSKRIKLMPYQAYRGIIFKDLSNLRNYRRNLIVFNALECFGKYLFSHYQKVEFNNHWDIVDMRPFDWINYHQREKGYYKISIRYTSLLDISKAGNTSGYARLRTRDLNKNNDIRFLTKESNDIALLSSFNEATLKRQGVKRTKEQTRIFMNICKNLLRAKAGKLLVTEANKKPAMASFFVYDRFRAYHLFAGTDPSLKKLGVGTKNFYDACVYLNKTLGLKELDMLGINSPKRGGYKLSYGGKIVPFYQIVKVSRK</sequence>
<evidence type="ECO:0000259" key="1">
    <source>
        <dbReference type="Pfam" id="PF13480"/>
    </source>
</evidence>
<dbReference type="InterPro" id="IPR038740">
    <property type="entry name" value="BioF2-like_GNAT_dom"/>
</dbReference>
<dbReference type="Pfam" id="PF13480">
    <property type="entry name" value="Acetyltransf_6"/>
    <property type="match status" value="1"/>
</dbReference>
<dbReference type="InterPro" id="IPR016181">
    <property type="entry name" value="Acyl_CoA_acyltransferase"/>
</dbReference>